<dbReference type="AlphaFoldDB" id="A0A813J0X5"/>
<protein>
    <recommendedName>
        <fullName evidence="1">BBSome complex member BBS5 PH domain-containing protein</fullName>
    </recommendedName>
</protein>
<dbReference type="InterPro" id="IPR014003">
    <property type="entry name" value="BBS5_PH"/>
</dbReference>
<gene>
    <name evidence="2" type="ORF">PGLA2088_LOCUS13713</name>
</gene>
<comment type="caution">
    <text evidence="2">The sequence shown here is derived from an EMBL/GenBank/DDBJ whole genome shotgun (WGS) entry which is preliminary data.</text>
</comment>
<name>A0A813J0X5_POLGL</name>
<reference evidence="2" key="1">
    <citation type="submission" date="2021-02" db="EMBL/GenBank/DDBJ databases">
        <authorList>
            <person name="Dougan E. K."/>
            <person name="Rhodes N."/>
            <person name="Thang M."/>
            <person name="Chan C."/>
        </authorList>
    </citation>
    <scope>NUCLEOTIDE SEQUENCE</scope>
</reference>
<dbReference type="Proteomes" id="UP000626109">
    <property type="component" value="Unassembled WGS sequence"/>
</dbReference>
<dbReference type="Pfam" id="PF07289">
    <property type="entry name" value="BBL5"/>
    <property type="match status" value="1"/>
</dbReference>
<evidence type="ECO:0000313" key="2">
    <source>
        <dbReference type="EMBL" id="CAE8659276.1"/>
    </source>
</evidence>
<dbReference type="EMBL" id="CAJNNW010016516">
    <property type="protein sequence ID" value="CAE8659276.1"/>
    <property type="molecule type" value="Genomic_DNA"/>
</dbReference>
<proteinExistence type="predicted"/>
<evidence type="ECO:0000313" key="3">
    <source>
        <dbReference type="Proteomes" id="UP000626109"/>
    </source>
</evidence>
<evidence type="ECO:0000259" key="1">
    <source>
        <dbReference type="Pfam" id="PF07289"/>
    </source>
</evidence>
<organism evidence="2 3">
    <name type="scientific">Polarella glacialis</name>
    <name type="common">Dinoflagellate</name>
    <dbReference type="NCBI Taxonomy" id="89957"/>
    <lineage>
        <taxon>Eukaryota</taxon>
        <taxon>Sar</taxon>
        <taxon>Alveolata</taxon>
        <taxon>Dinophyceae</taxon>
        <taxon>Suessiales</taxon>
        <taxon>Suessiaceae</taxon>
        <taxon>Polarella</taxon>
    </lineage>
</organism>
<feature type="domain" description="BBSome complex member BBS5 PH" evidence="1">
    <location>
        <begin position="149"/>
        <end position="368"/>
    </location>
</feature>
<accession>A0A813J0X5</accession>
<feature type="non-terminal residue" evidence="2">
    <location>
        <position position="1"/>
    </location>
</feature>
<sequence length="411" mass="46461">MGCCCLSCTTHAEEIPERPLDHRVYVERWRSRARQDDAGFKMVDAIKMGGREMMRFEQVEDLRDCELGSEKDFRAPSGVLVLNELFMWWHTYPEPGTAPDARSKLRKHKIGRNGSGGGVIIGYGMMEEVGIVCFENGGCAVRIVTREQDCERFELLFRVTQGPLPLPGWTTTIPEEVGIEGSDQWNQALANALDKILKSYCWAHHFLHCALRQRDLFAHSGFDLPELALLPNEEITQCFGDILNFGASQEDLVGHLLVTNCRVVWALDRDRTTYNVSVPHRAHVPTLTDTQTFGLCMVLYIRQPFTNNSEHQGGMRLGFGAANLKGAERKDRLQSILDHIKAVQGKYLDTPQYGVADYMLNHRQYQAEAHVKLLNVLSRLDSLTETDGIRPNNLESHLQGEVCECVICLDQ</sequence>